<dbReference type="Proteomes" id="UP000078540">
    <property type="component" value="Unassembled WGS sequence"/>
</dbReference>
<organism evidence="2 3">
    <name type="scientific">Atta colombica</name>
    <dbReference type="NCBI Taxonomy" id="520822"/>
    <lineage>
        <taxon>Eukaryota</taxon>
        <taxon>Metazoa</taxon>
        <taxon>Ecdysozoa</taxon>
        <taxon>Arthropoda</taxon>
        <taxon>Hexapoda</taxon>
        <taxon>Insecta</taxon>
        <taxon>Pterygota</taxon>
        <taxon>Neoptera</taxon>
        <taxon>Endopterygota</taxon>
        <taxon>Hymenoptera</taxon>
        <taxon>Apocrita</taxon>
        <taxon>Aculeata</taxon>
        <taxon>Formicoidea</taxon>
        <taxon>Formicidae</taxon>
        <taxon>Myrmicinae</taxon>
        <taxon>Atta</taxon>
    </lineage>
</organism>
<protein>
    <recommendedName>
        <fullName evidence="4">Reverse transcriptase domain-containing protein</fullName>
    </recommendedName>
</protein>
<evidence type="ECO:0000256" key="1">
    <source>
        <dbReference type="SAM" id="MobiDB-lite"/>
    </source>
</evidence>
<gene>
    <name evidence="2" type="ORF">ALC53_10527</name>
</gene>
<dbReference type="EMBL" id="KQ976625">
    <property type="protein sequence ID" value="KYM78973.1"/>
    <property type="molecule type" value="Genomic_DNA"/>
</dbReference>
<proteinExistence type="predicted"/>
<evidence type="ECO:0008006" key="4">
    <source>
        <dbReference type="Google" id="ProtNLM"/>
    </source>
</evidence>
<reference evidence="2 3" key="1">
    <citation type="submission" date="2015-09" db="EMBL/GenBank/DDBJ databases">
        <title>Atta colombica WGS genome.</title>
        <authorList>
            <person name="Nygaard S."/>
            <person name="Hu H."/>
            <person name="Boomsma J."/>
            <person name="Zhang G."/>
        </authorList>
    </citation>
    <scope>NUCLEOTIDE SEQUENCE [LARGE SCALE GENOMIC DNA]</scope>
    <source>
        <strain evidence="2">Treedump-2</strain>
        <tissue evidence="2">Whole body</tissue>
    </source>
</reference>
<dbReference type="AlphaFoldDB" id="A0A195B3A3"/>
<feature type="compositionally biased region" description="Basic residues" evidence="1">
    <location>
        <begin position="1"/>
        <end position="12"/>
    </location>
</feature>
<name>A0A195B3A3_9HYME</name>
<feature type="compositionally biased region" description="Basic and acidic residues" evidence="1">
    <location>
        <begin position="13"/>
        <end position="26"/>
    </location>
</feature>
<evidence type="ECO:0000313" key="2">
    <source>
        <dbReference type="EMBL" id="KYM78973.1"/>
    </source>
</evidence>
<evidence type="ECO:0000313" key="3">
    <source>
        <dbReference type="Proteomes" id="UP000078540"/>
    </source>
</evidence>
<feature type="region of interest" description="Disordered" evidence="1">
    <location>
        <begin position="1"/>
        <end position="26"/>
    </location>
</feature>
<keyword evidence="3" id="KW-1185">Reference proteome</keyword>
<accession>A0A195B3A3</accession>
<sequence>MGRIRDKRKMKEKKGGGETKEDGAVRKHEVCDKHMRKEEGKSKECEDITREEVYRDLWRVSISSEYRKVVGQLSGRYGDRDKCSLKGPTKERSGDTSSTNRCLIRYFSISGLISRQYQPSLMIRTSCYSAQTPRREMTINVIADESNNNSYEWQMDRLKEMCRLSCCCRSCVADASASSPMYSRTFLSLATYAPPKVHKVNCSFRIIISSLNSTLYSLDVISLFINIPTDLALDVLSNRYKQTFGTPMGLPLSSILANLVMDLMIPTFSGRILNFLSQLISQKEGHNLQFGSKKRVKWFSIPYVEEILFSLIFSNKFKNIINGVSFFSLNKLNQFIKIKDSLNDDLKRNVVYKINCCDCDASYVG</sequence>